<feature type="modified residue" description="4-aspartylphosphate" evidence="3">
    <location>
        <position position="56"/>
    </location>
</feature>
<name>A0A4U1L8L5_9SPHN</name>
<dbReference type="InterPro" id="IPR011006">
    <property type="entry name" value="CheY-like_superfamily"/>
</dbReference>
<evidence type="ECO:0000259" key="5">
    <source>
        <dbReference type="PROSITE" id="PS50110"/>
    </source>
</evidence>
<dbReference type="OrthoDB" id="9814495at2"/>
<dbReference type="GO" id="GO:0006355">
    <property type="term" value="P:regulation of DNA-templated transcription"/>
    <property type="evidence" value="ECO:0007669"/>
    <property type="project" value="InterPro"/>
</dbReference>
<dbReference type="InterPro" id="IPR036388">
    <property type="entry name" value="WH-like_DNA-bd_sf"/>
</dbReference>
<dbReference type="Gene3D" id="3.40.50.2300">
    <property type="match status" value="1"/>
</dbReference>
<dbReference type="InterPro" id="IPR058245">
    <property type="entry name" value="NreC/VraR/RcsB-like_REC"/>
</dbReference>
<dbReference type="RefSeq" id="WP_136941740.1">
    <property type="nucleotide sequence ID" value="NZ_SWKR01000001.1"/>
</dbReference>
<dbReference type="PANTHER" id="PTHR45566">
    <property type="entry name" value="HTH-TYPE TRANSCRIPTIONAL REGULATOR YHJB-RELATED"/>
    <property type="match status" value="1"/>
</dbReference>
<dbReference type="InterPro" id="IPR001789">
    <property type="entry name" value="Sig_transdc_resp-reg_receiver"/>
</dbReference>
<sequence>MSERVLIADDHPLTREGLAMAVRLAMPGIAVDSAGSIAEAETRIARYPNYRMLLLDLLLPDARGFSGFLRLQFALPEARIVVITAREDPKLVGIARSLGAAGFLGKREPLDTLARQIRGIAAGEAGFPAVFEDAGAPLRDRIAGLSEAQRRVLFAMGSGESNKRIAAALDITEATVKAHMTAIFRRLGVVNRAQALLALQSLMGDLGDEALA</sequence>
<dbReference type="PANTHER" id="PTHR45566:SF1">
    <property type="entry name" value="HTH-TYPE TRANSCRIPTIONAL REGULATOR YHJB-RELATED"/>
    <property type="match status" value="1"/>
</dbReference>
<dbReference type="InterPro" id="IPR000792">
    <property type="entry name" value="Tscrpt_reg_LuxR_C"/>
</dbReference>
<dbReference type="Pfam" id="PF00196">
    <property type="entry name" value="GerE"/>
    <property type="match status" value="1"/>
</dbReference>
<dbReference type="CDD" id="cd06170">
    <property type="entry name" value="LuxR_C_like"/>
    <property type="match status" value="1"/>
</dbReference>
<dbReference type="InterPro" id="IPR016032">
    <property type="entry name" value="Sig_transdc_resp-reg_C-effctor"/>
</dbReference>
<evidence type="ECO:0000313" key="6">
    <source>
        <dbReference type="EMBL" id="TKD53322.1"/>
    </source>
</evidence>
<dbReference type="PROSITE" id="PS50043">
    <property type="entry name" value="HTH_LUXR_2"/>
    <property type="match status" value="1"/>
</dbReference>
<dbReference type="SMART" id="SM00421">
    <property type="entry name" value="HTH_LUXR"/>
    <property type="match status" value="1"/>
</dbReference>
<comment type="caution">
    <text evidence="6">The sequence shown here is derived from an EMBL/GenBank/DDBJ whole genome shotgun (WGS) entry which is preliminary data.</text>
</comment>
<dbReference type="Gene3D" id="1.10.10.10">
    <property type="entry name" value="Winged helix-like DNA-binding domain superfamily/Winged helix DNA-binding domain"/>
    <property type="match status" value="1"/>
</dbReference>
<keyword evidence="2" id="KW-0238">DNA-binding</keyword>
<dbReference type="AlphaFoldDB" id="A0A4U1L8L5"/>
<accession>A0A4U1L8L5</accession>
<dbReference type="SMART" id="SM00448">
    <property type="entry name" value="REC"/>
    <property type="match status" value="1"/>
</dbReference>
<evidence type="ECO:0000313" key="7">
    <source>
        <dbReference type="Proteomes" id="UP000309138"/>
    </source>
</evidence>
<feature type="domain" description="Response regulatory" evidence="5">
    <location>
        <begin position="4"/>
        <end position="121"/>
    </location>
</feature>
<dbReference type="GO" id="GO:0003677">
    <property type="term" value="F:DNA binding"/>
    <property type="evidence" value="ECO:0007669"/>
    <property type="project" value="UniProtKB-KW"/>
</dbReference>
<dbReference type="GO" id="GO:0000160">
    <property type="term" value="P:phosphorelay signal transduction system"/>
    <property type="evidence" value="ECO:0007669"/>
    <property type="project" value="InterPro"/>
</dbReference>
<evidence type="ECO:0000256" key="3">
    <source>
        <dbReference type="PROSITE-ProRule" id="PRU00169"/>
    </source>
</evidence>
<protein>
    <submittedName>
        <fullName evidence="6">Response regulator transcription factor</fullName>
    </submittedName>
</protein>
<dbReference type="PROSITE" id="PS00622">
    <property type="entry name" value="HTH_LUXR_1"/>
    <property type="match status" value="1"/>
</dbReference>
<dbReference type="PROSITE" id="PS50110">
    <property type="entry name" value="RESPONSE_REGULATORY"/>
    <property type="match status" value="1"/>
</dbReference>
<dbReference type="Proteomes" id="UP000309138">
    <property type="component" value="Unassembled WGS sequence"/>
</dbReference>
<dbReference type="SUPFAM" id="SSF46894">
    <property type="entry name" value="C-terminal effector domain of the bipartite response regulators"/>
    <property type="match status" value="1"/>
</dbReference>
<evidence type="ECO:0000256" key="1">
    <source>
        <dbReference type="ARBA" id="ARBA00022553"/>
    </source>
</evidence>
<evidence type="ECO:0000256" key="2">
    <source>
        <dbReference type="ARBA" id="ARBA00023125"/>
    </source>
</evidence>
<dbReference type="SUPFAM" id="SSF52172">
    <property type="entry name" value="CheY-like"/>
    <property type="match status" value="1"/>
</dbReference>
<dbReference type="Pfam" id="PF00072">
    <property type="entry name" value="Response_reg"/>
    <property type="match status" value="1"/>
</dbReference>
<proteinExistence type="predicted"/>
<organism evidence="6 7">
    <name type="scientific">Sphingomonas baiyangensis</name>
    <dbReference type="NCBI Taxonomy" id="2572576"/>
    <lineage>
        <taxon>Bacteria</taxon>
        <taxon>Pseudomonadati</taxon>
        <taxon>Pseudomonadota</taxon>
        <taxon>Alphaproteobacteria</taxon>
        <taxon>Sphingomonadales</taxon>
        <taxon>Sphingomonadaceae</taxon>
        <taxon>Sphingomonas</taxon>
    </lineage>
</organism>
<keyword evidence="1 3" id="KW-0597">Phosphoprotein</keyword>
<reference evidence="6 7" key="1">
    <citation type="submission" date="2019-04" db="EMBL/GenBank/DDBJ databases">
        <authorList>
            <person name="Yang Y."/>
            <person name="Wei D."/>
        </authorList>
    </citation>
    <scope>NUCLEOTIDE SEQUENCE [LARGE SCALE GENOMIC DNA]</scope>
    <source>
        <strain evidence="6 7">L-1-4w-11</strain>
    </source>
</reference>
<dbReference type="EMBL" id="SWKR01000001">
    <property type="protein sequence ID" value="TKD53322.1"/>
    <property type="molecule type" value="Genomic_DNA"/>
</dbReference>
<keyword evidence="7" id="KW-1185">Reference proteome</keyword>
<gene>
    <name evidence="6" type="ORF">FBR43_03095</name>
</gene>
<dbReference type="InterPro" id="IPR051015">
    <property type="entry name" value="EvgA-like"/>
</dbReference>
<dbReference type="PRINTS" id="PR00038">
    <property type="entry name" value="HTHLUXR"/>
</dbReference>
<feature type="domain" description="HTH luxR-type" evidence="4">
    <location>
        <begin position="138"/>
        <end position="203"/>
    </location>
</feature>
<evidence type="ECO:0000259" key="4">
    <source>
        <dbReference type="PROSITE" id="PS50043"/>
    </source>
</evidence>
<dbReference type="CDD" id="cd17535">
    <property type="entry name" value="REC_NarL-like"/>
    <property type="match status" value="1"/>
</dbReference>